<organism evidence="3 4">
    <name type="scientific">Mya arenaria</name>
    <name type="common">Soft-shell clam</name>
    <dbReference type="NCBI Taxonomy" id="6604"/>
    <lineage>
        <taxon>Eukaryota</taxon>
        <taxon>Metazoa</taxon>
        <taxon>Spiralia</taxon>
        <taxon>Lophotrochozoa</taxon>
        <taxon>Mollusca</taxon>
        <taxon>Bivalvia</taxon>
        <taxon>Autobranchia</taxon>
        <taxon>Heteroconchia</taxon>
        <taxon>Euheterodonta</taxon>
        <taxon>Imparidentia</taxon>
        <taxon>Neoheterodontei</taxon>
        <taxon>Myida</taxon>
        <taxon>Myoidea</taxon>
        <taxon>Myidae</taxon>
        <taxon>Mya</taxon>
    </lineage>
</organism>
<feature type="region of interest" description="Disordered" evidence="2">
    <location>
        <begin position="282"/>
        <end position="303"/>
    </location>
</feature>
<reference evidence="3" key="1">
    <citation type="submission" date="2022-11" db="EMBL/GenBank/DDBJ databases">
        <title>Centuries of genome instability and evolution in soft-shell clam transmissible cancer (bioRxiv).</title>
        <authorList>
            <person name="Hart S.F.M."/>
            <person name="Yonemitsu M.A."/>
            <person name="Giersch R.M."/>
            <person name="Beal B.F."/>
            <person name="Arriagada G."/>
            <person name="Davis B.W."/>
            <person name="Ostrander E.A."/>
            <person name="Goff S.P."/>
            <person name="Metzger M.J."/>
        </authorList>
    </citation>
    <scope>NUCLEOTIDE SEQUENCE</scope>
    <source>
        <strain evidence="3">MELC-2E11</strain>
        <tissue evidence="3">Siphon/mantle</tissue>
    </source>
</reference>
<accession>A0ABY7FLE1</accession>
<evidence type="ECO:0000313" key="4">
    <source>
        <dbReference type="Proteomes" id="UP001164746"/>
    </source>
</evidence>
<keyword evidence="4" id="KW-1185">Reference proteome</keyword>
<dbReference type="Proteomes" id="UP001164746">
    <property type="component" value="Chromosome 13"/>
</dbReference>
<feature type="region of interest" description="Disordered" evidence="2">
    <location>
        <begin position="44"/>
        <end position="97"/>
    </location>
</feature>
<feature type="compositionally biased region" description="Basic residues" evidence="2">
    <location>
        <begin position="52"/>
        <end position="64"/>
    </location>
</feature>
<dbReference type="PANTHER" id="PTHR46601:SF1">
    <property type="entry name" value="ADF-H DOMAIN-CONTAINING PROTEIN"/>
    <property type="match status" value="1"/>
</dbReference>
<feature type="region of interest" description="Disordered" evidence="2">
    <location>
        <begin position="1"/>
        <end position="24"/>
    </location>
</feature>
<feature type="compositionally biased region" description="Basic and acidic residues" evidence="2">
    <location>
        <begin position="1"/>
        <end position="17"/>
    </location>
</feature>
<feature type="coiled-coil region" evidence="1">
    <location>
        <begin position="120"/>
        <end position="147"/>
    </location>
</feature>
<keyword evidence="1" id="KW-0175">Coiled coil</keyword>
<feature type="compositionally biased region" description="Basic and acidic residues" evidence="2">
    <location>
        <begin position="292"/>
        <end position="303"/>
    </location>
</feature>
<protein>
    <submittedName>
        <fullName evidence="3">Uncharacterized protein</fullName>
    </submittedName>
</protein>
<gene>
    <name evidence="3" type="ORF">MAR_036704</name>
</gene>
<evidence type="ECO:0000256" key="2">
    <source>
        <dbReference type="SAM" id="MobiDB-lite"/>
    </source>
</evidence>
<sequence>MAKSRSEIQKAYRERQKAKGSAFLEKEKVRQRGYYKPVFTLSEKKRVERNSKNKLRNRLSRMRKQQQQDGLSQVNETSGYESGTPQGTQQELQDPSRLIVRLPTYSNKSRGIKTVKARALARSNKKVRQLKELNESLRKKLKVRNRKISRISKRLNEVKHNTTVNSTPKKQTEADLQSLKLTPKSKQAIRRKLLLSNTVMSEIKSARESTSAKRRQGLHCIVSGRIARKYRCLNQIQRQTGLSRKSLAKVMDKNLVNITHSESRLCIARNLKSQVIEFLSRDDNSRSQPGKADAKKTESGEKQQTRVLTDYVGNLYDKFLSENPGTKLSKTTFQRLRPKNILLTSFISRNTCQCVHHQNMALKIQSLRKLGIKIGQNPEHLIARQDELDNILENLPENVNFKTWKKVESEGKMRMKSGARWNYFEVGHGKGPCDGLGGTVKRMADDAIKQGHTVIQDAEEFFKWGIMSSMKGVKFIYVSKTETQKKQNAMGLITAKPVKGTMKMHAVGMSKEANIIMTRETSCYCHICLSGNYCSTWQKQIFTHTTADTHDHTKNDNEDNAIDCVTQDNGPETKTTVGVRQTTVETDQSEKAVQNEETVPAVKVGDFVAALYESKWYIGQVVDNDIDNAELEINFMTRAKEMYKWPQHEDRIWIESNDIICRVQSLSPSGKSERLFRLSTEEAEKIQDMFSCKLIE</sequence>
<evidence type="ECO:0000313" key="3">
    <source>
        <dbReference type="EMBL" id="WAR23035.1"/>
    </source>
</evidence>
<evidence type="ECO:0000256" key="1">
    <source>
        <dbReference type="SAM" id="Coils"/>
    </source>
</evidence>
<name>A0ABY7FLE1_MYAAR</name>
<dbReference type="EMBL" id="CP111024">
    <property type="protein sequence ID" value="WAR23035.1"/>
    <property type="molecule type" value="Genomic_DNA"/>
</dbReference>
<feature type="compositionally biased region" description="Polar residues" evidence="2">
    <location>
        <begin position="65"/>
        <end position="93"/>
    </location>
</feature>
<dbReference type="PANTHER" id="PTHR46601">
    <property type="entry name" value="ULP_PROTEASE DOMAIN-CONTAINING PROTEIN"/>
    <property type="match status" value="1"/>
</dbReference>
<proteinExistence type="predicted"/>